<dbReference type="PANTHER" id="PTHR11908:SF132">
    <property type="entry name" value="ALDEHYDE OXIDASE 1-RELATED"/>
    <property type="match status" value="1"/>
</dbReference>
<evidence type="ECO:0000313" key="6">
    <source>
        <dbReference type="Proteomes" id="UP001237448"/>
    </source>
</evidence>
<evidence type="ECO:0000256" key="1">
    <source>
        <dbReference type="ARBA" id="ARBA00022505"/>
    </source>
</evidence>
<dbReference type="GO" id="GO:0043885">
    <property type="term" value="F:anaerobic carbon-monoxide dehydrogenase activity"/>
    <property type="evidence" value="ECO:0007669"/>
    <property type="project" value="UniProtKB-EC"/>
</dbReference>
<dbReference type="SMART" id="SM01008">
    <property type="entry name" value="Ald_Xan_dh_C"/>
    <property type="match status" value="1"/>
</dbReference>
<dbReference type="Pfam" id="PF02738">
    <property type="entry name" value="MoCoBD_1"/>
    <property type="match status" value="1"/>
</dbReference>
<dbReference type="InterPro" id="IPR016208">
    <property type="entry name" value="Ald_Oxase/xanthine_DH-like"/>
</dbReference>
<dbReference type="RefSeq" id="WP_307429219.1">
    <property type="nucleotide sequence ID" value="NZ_JAUSVK010000001.1"/>
</dbReference>
<dbReference type="EMBL" id="JAUSVK010000001">
    <property type="protein sequence ID" value="MDQ0393624.1"/>
    <property type="molecule type" value="Genomic_DNA"/>
</dbReference>
<feature type="domain" description="Aldehyde oxidase/xanthine dehydrogenase a/b hammerhead" evidence="4">
    <location>
        <begin position="31"/>
        <end position="151"/>
    </location>
</feature>
<dbReference type="Pfam" id="PF20256">
    <property type="entry name" value="MoCoBD_2"/>
    <property type="match status" value="1"/>
</dbReference>
<dbReference type="EC" id="1.2.7.4" evidence="5"/>
<keyword evidence="1" id="KW-0500">Molybdenum</keyword>
<keyword evidence="6" id="KW-1185">Reference proteome</keyword>
<evidence type="ECO:0000313" key="5">
    <source>
        <dbReference type="EMBL" id="MDQ0393624.1"/>
    </source>
</evidence>
<evidence type="ECO:0000256" key="2">
    <source>
        <dbReference type="ARBA" id="ARBA00023002"/>
    </source>
</evidence>
<dbReference type="Pfam" id="PF01315">
    <property type="entry name" value="Ald_Xan_dh_C"/>
    <property type="match status" value="1"/>
</dbReference>
<dbReference type="Gene3D" id="3.90.1170.50">
    <property type="entry name" value="Aldehyde oxidase/xanthine dehydrogenase, a/b hammerhead"/>
    <property type="match status" value="1"/>
</dbReference>
<dbReference type="InterPro" id="IPR000674">
    <property type="entry name" value="Ald_Oxase/Xan_DH_a/b"/>
</dbReference>
<keyword evidence="2 5" id="KW-0560">Oxidoreductase</keyword>
<name>A0ABU0FG86_9HYPH</name>
<protein>
    <submittedName>
        <fullName evidence="5">Carbon-monoxide dehydrogenase large subunit</fullName>
        <ecNumber evidence="5">1.2.7.4</ecNumber>
    </submittedName>
</protein>
<gene>
    <name evidence="5" type="ORF">J3R73_003416</name>
</gene>
<dbReference type="Proteomes" id="UP001237448">
    <property type="component" value="Unassembled WGS sequence"/>
</dbReference>
<evidence type="ECO:0000256" key="3">
    <source>
        <dbReference type="SAM" id="MobiDB-lite"/>
    </source>
</evidence>
<comment type="caution">
    <text evidence="5">The sequence shown here is derived from an EMBL/GenBank/DDBJ whole genome shotgun (WGS) entry which is preliminary data.</text>
</comment>
<feature type="region of interest" description="Disordered" evidence="3">
    <location>
        <begin position="1"/>
        <end position="26"/>
    </location>
</feature>
<dbReference type="InterPro" id="IPR046867">
    <property type="entry name" value="AldOxase/xan_DH_MoCoBD2"/>
</dbReference>
<dbReference type="SUPFAM" id="SSF56003">
    <property type="entry name" value="Molybdenum cofactor-binding domain"/>
    <property type="match status" value="1"/>
</dbReference>
<accession>A0ABU0FG86</accession>
<organism evidence="5 6">
    <name type="scientific">Labrys monachus</name>
    <dbReference type="NCBI Taxonomy" id="217067"/>
    <lineage>
        <taxon>Bacteria</taxon>
        <taxon>Pseudomonadati</taxon>
        <taxon>Pseudomonadota</taxon>
        <taxon>Alphaproteobacteria</taxon>
        <taxon>Hyphomicrobiales</taxon>
        <taxon>Xanthobacteraceae</taxon>
        <taxon>Labrys</taxon>
    </lineage>
</organism>
<dbReference type="SUPFAM" id="SSF54665">
    <property type="entry name" value="CO dehydrogenase molybdoprotein N-domain-like"/>
    <property type="match status" value="1"/>
</dbReference>
<dbReference type="InterPro" id="IPR036856">
    <property type="entry name" value="Ald_Oxase/Xan_DH_a/b_sf"/>
</dbReference>
<dbReference type="InterPro" id="IPR037165">
    <property type="entry name" value="AldOxase/xan_DH_Mopterin-bd_sf"/>
</dbReference>
<evidence type="ECO:0000259" key="4">
    <source>
        <dbReference type="SMART" id="SM01008"/>
    </source>
</evidence>
<reference evidence="5 6" key="1">
    <citation type="submission" date="2023-07" db="EMBL/GenBank/DDBJ databases">
        <title>Genomic Encyclopedia of Type Strains, Phase IV (KMG-IV): sequencing the most valuable type-strain genomes for metagenomic binning, comparative biology and taxonomic classification.</title>
        <authorList>
            <person name="Goeker M."/>
        </authorList>
    </citation>
    <scope>NUCLEOTIDE SEQUENCE [LARGE SCALE GENOMIC DNA]</scope>
    <source>
        <strain evidence="5 6">DSM 5896</strain>
    </source>
</reference>
<sequence>MEAPVNSNEHRPPLVGIGQSVPRKEDRTLVRGEGSYSDDQNLPGQAYGAVVRSQHAHGLIRGIDLTAALAIPGVLAIYTGEDLVKAGQRPQPAGVTAPNRDGSPMRWPAWRALAVGKVRHIGEGVAFVVAESAVAAREAAVLVDVDIQALPAVTAASEAVKPGAPLVHDEFPGNAALDFHFGDSAAVAAAFAAAAHVTRLPIISNRVIVAAMEPRASLGSYDAQAQRFTLRHACQGAHGARKVVEHMLGVEDGKVRILTGHVGGSFGMKAHPFAEDLCVLHAARDLGRPVKWSDSRSESFLSDTHGRDHEMTIELALDADANFVAMRVRGVGNVGAYLTQGGVFPPAVNQMKNLPSVYRTPLLEVETKCVLTTTNPVGAYRGNGRPEANYYVERVIDLAALELGIDPVELRRRNHVRPQELPFTSAGRQVYDSGDFTALMDDALRLSDWDGFAARREESRARGLLRGRGVGQYLEVTGAPGTEMGGVRFEPDGTVTMITGTLDTGQGHASAFAQVLVSELGIPFDKVKLIQGDSDELVAGSGTGGSKSLVASGRAMIEASAKVIEAGRKIAAHELEAAEQDVEFAAGRFVVVGTDREIGLMDLAARLHAGLDLPPGLPATLNVTHVHDGVPSAFPNGCHVAEVEIDPETGACHVVRYTAVSDFGTIVNPMLVEGQSHGGVAQGIGQALMERTVFNEQGQLLTGSFTDYALPRAGDVPPIAMGNHPTRALTNPLGAKGCGEAGCAGSLTSVMNAVTDALRPFGIRHIDMPATPERIWNAIQEAKAGAEHPSAA</sequence>
<proteinExistence type="predicted"/>
<dbReference type="PANTHER" id="PTHR11908">
    <property type="entry name" value="XANTHINE DEHYDROGENASE"/>
    <property type="match status" value="1"/>
</dbReference>
<dbReference type="Gene3D" id="3.30.365.10">
    <property type="entry name" value="Aldehyde oxidase/xanthine dehydrogenase, molybdopterin binding domain"/>
    <property type="match status" value="4"/>
</dbReference>
<dbReference type="InterPro" id="IPR008274">
    <property type="entry name" value="AldOxase/xan_DH_MoCoBD1"/>
</dbReference>